<gene>
    <name evidence="6" type="ORF">POVWA1_052210</name>
</gene>
<dbReference type="PANTHER" id="PTHR20922">
    <property type="entry name" value="DNL-TYPE ZINC FINGER PROTEIN"/>
    <property type="match status" value="1"/>
</dbReference>
<protein>
    <submittedName>
        <fullName evidence="6">Zinc finger protein, putative</fullName>
    </submittedName>
</protein>
<organism evidence="6 7">
    <name type="scientific">Plasmodium ovale wallikeri</name>
    <dbReference type="NCBI Taxonomy" id="864142"/>
    <lineage>
        <taxon>Eukaryota</taxon>
        <taxon>Sar</taxon>
        <taxon>Alveolata</taxon>
        <taxon>Apicomplexa</taxon>
        <taxon>Aconoidasida</taxon>
        <taxon>Haemosporida</taxon>
        <taxon>Plasmodiidae</taxon>
        <taxon>Plasmodium</taxon>
        <taxon>Plasmodium (Plasmodium)</taxon>
    </lineage>
</organism>
<dbReference type="GO" id="GO:0050821">
    <property type="term" value="P:protein stabilization"/>
    <property type="evidence" value="ECO:0007669"/>
    <property type="project" value="TreeGrafter"/>
</dbReference>
<proteinExistence type="predicted"/>
<dbReference type="PROSITE" id="PS51501">
    <property type="entry name" value="ZF_DNL"/>
    <property type="match status" value="1"/>
</dbReference>
<evidence type="ECO:0000256" key="1">
    <source>
        <dbReference type="ARBA" id="ARBA00022723"/>
    </source>
</evidence>
<feature type="domain" description="DNL-type" evidence="5">
    <location>
        <begin position="211"/>
        <end position="301"/>
    </location>
</feature>
<keyword evidence="3" id="KW-0862">Zinc</keyword>
<evidence type="ECO:0000256" key="2">
    <source>
        <dbReference type="ARBA" id="ARBA00022771"/>
    </source>
</evidence>
<evidence type="ECO:0000313" key="7">
    <source>
        <dbReference type="Proteomes" id="UP000078555"/>
    </source>
</evidence>
<accession>A0A1A8ZND7</accession>
<dbReference type="Pfam" id="PF05180">
    <property type="entry name" value="zf-DNL"/>
    <property type="match status" value="1"/>
</dbReference>
<dbReference type="GO" id="GO:0005739">
    <property type="term" value="C:mitochondrion"/>
    <property type="evidence" value="ECO:0007669"/>
    <property type="project" value="TreeGrafter"/>
</dbReference>
<name>A0A1A8ZND7_PLAOA</name>
<dbReference type="AlphaFoldDB" id="A0A1A8ZND7"/>
<keyword evidence="7" id="KW-1185">Reference proteome</keyword>
<dbReference type="EMBL" id="FLRD01000137">
    <property type="protein sequence ID" value="SBT45614.1"/>
    <property type="molecule type" value="Genomic_DNA"/>
</dbReference>
<evidence type="ECO:0000256" key="3">
    <source>
        <dbReference type="ARBA" id="ARBA00022833"/>
    </source>
</evidence>
<dbReference type="GO" id="GO:0051087">
    <property type="term" value="F:protein-folding chaperone binding"/>
    <property type="evidence" value="ECO:0007669"/>
    <property type="project" value="TreeGrafter"/>
</dbReference>
<sequence length="301" mass="34560">MAKNLPVFFWENLHLRRFFLTREITFAKTNSTSIFEKKSYSTYFNADILSFHSNGGKLCHRRILCTLLQKHFVTKREGGYNKNGEVGYNKNGEVGYNKNGEVGYNKNGEVGYNKNGEVGYNKNGEVGENVPSLTVSVEKEEGQKITSQNRIELSKPINDQTNGNKKLITNVTEKNYENNDYDGDGIKRFSQTDGNDGQIINDIEIEDKQRGKKEYMVLMFTCKICEKKSAKKFSKQAYYNGVVIIRCPQCNNLHLISDQLGWFQEGKTNIEKILEEKGEKVLKKFSYNNLLEIDDLLNAYK</sequence>
<keyword evidence="1" id="KW-0479">Metal-binding</keyword>
<keyword evidence="2 4" id="KW-0863">Zinc-finger</keyword>
<dbReference type="GO" id="GO:0008270">
    <property type="term" value="F:zinc ion binding"/>
    <property type="evidence" value="ECO:0007669"/>
    <property type="project" value="UniProtKB-KW"/>
</dbReference>
<evidence type="ECO:0000313" key="6">
    <source>
        <dbReference type="EMBL" id="SBT45614.1"/>
    </source>
</evidence>
<dbReference type="GO" id="GO:0030150">
    <property type="term" value="P:protein import into mitochondrial matrix"/>
    <property type="evidence" value="ECO:0007669"/>
    <property type="project" value="TreeGrafter"/>
</dbReference>
<dbReference type="GO" id="GO:0006457">
    <property type="term" value="P:protein folding"/>
    <property type="evidence" value="ECO:0007669"/>
    <property type="project" value="TreeGrafter"/>
</dbReference>
<dbReference type="InterPro" id="IPR024158">
    <property type="entry name" value="Mt_import_TIM15"/>
</dbReference>
<dbReference type="Proteomes" id="UP000078555">
    <property type="component" value="Unassembled WGS sequence"/>
</dbReference>
<reference evidence="7" key="1">
    <citation type="submission" date="2016-05" db="EMBL/GenBank/DDBJ databases">
        <authorList>
            <person name="Naeem Raeece"/>
        </authorList>
    </citation>
    <scope>NUCLEOTIDE SEQUENCE [LARGE SCALE GENOMIC DNA]</scope>
</reference>
<evidence type="ECO:0000259" key="5">
    <source>
        <dbReference type="PROSITE" id="PS51501"/>
    </source>
</evidence>
<dbReference type="InterPro" id="IPR007853">
    <property type="entry name" value="Znf_DNL-typ"/>
</dbReference>
<evidence type="ECO:0000256" key="4">
    <source>
        <dbReference type="PROSITE-ProRule" id="PRU00834"/>
    </source>
</evidence>
<dbReference type="PANTHER" id="PTHR20922:SF13">
    <property type="entry name" value="DNL-TYPE ZINC FINGER PROTEIN"/>
    <property type="match status" value="1"/>
</dbReference>